<dbReference type="InterPro" id="IPR043502">
    <property type="entry name" value="DNA/RNA_pol_sf"/>
</dbReference>
<evidence type="ECO:0000259" key="2">
    <source>
        <dbReference type="Pfam" id="PF25597"/>
    </source>
</evidence>
<sequence>MFDNPNPLPPSFWSDAVQYAVLQYNVRPHSYLVRAPSALPTTPYERLYGVKPDVMHLRASGCLAHARLHDPLRATNVKLAAHTVPCRFLGFPTLTKGIKVFDPSTGKTHICLDVTFNDHAAHASDVHCTQIEHALSAVEPHSPEPVSFATAVAPDNQEARAWQRAVESELESLATNKTWVVTPLPPGCRAITAKWVFKRKRNADGTIAKYKARLVARGFTQIEGIDFTETFAPVVRMQTLRLLIALALNLGFLIHQLDVVTAFLNGILYEEIYMRPPPGVSVPDGYVLKLLRSLYSLKQAGREWHIRLCDYLTQHMGFVVSHTDPSLFIRRVPELILLAVYVDDILVAACSDATIVGVKRQLTDEFKMTDSGLLEYVLGIRITRTAHACELSQASYTVGLRYAPNIKARGYAPTAKRDSGYPRETSEKLPDDVPFHSCVSALMYLATSTRPDIAFAVSTAAQYLADPCLCDWQAVTRILRYLAGTVNQVLRFEKSDAAAQIYGFTDADWGSDIETRRSCTGYVFAFGTPGSERMSACISWQSKRQVTIAMSSTESEYMAYTAAAKEAMWYRTLLHNIRGDDLILAPIVIFCDNQPAQALAENPIAHACSKHIDVRHHFIREALNNKLVKLVHVNTNDNVADILTKHTTSDTVQRHSTTMDCCTP</sequence>
<feature type="domain" description="Reverse transcriptase Ty1/copia-type" evidence="1">
    <location>
        <begin position="176"/>
        <end position="397"/>
    </location>
</feature>
<accession>A0A507DZK9</accession>
<dbReference type="Pfam" id="PF07727">
    <property type="entry name" value="RVT_2"/>
    <property type="match status" value="1"/>
</dbReference>
<proteinExistence type="predicted"/>
<evidence type="ECO:0000313" key="4">
    <source>
        <dbReference type="Proteomes" id="UP000318582"/>
    </source>
</evidence>
<keyword evidence="3" id="KW-0239">DNA-directed DNA polymerase</keyword>
<protein>
    <submittedName>
        <fullName evidence="3">DNA-directed DNA polymerase</fullName>
    </submittedName>
</protein>
<dbReference type="AlphaFoldDB" id="A0A507DZK9"/>
<dbReference type="GO" id="GO:0003887">
    <property type="term" value="F:DNA-directed DNA polymerase activity"/>
    <property type="evidence" value="ECO:0007669"/>
    <property type="project" value="UniProtKB-KW"/>
</dbReference>
<dbReference type="PANTHER" id="PTHR11439:SF483">
    <property type="entry name" value="PEPTIDE SYNTHASE GLIP-LIKE, PUTATIVE (AFU_ORTHOLOGUE AFUA_3G12920)-RELATED"/>
    <property type="match status" value="1"/>
</dbReference>
<organism evidence="3 4">
    <name type="scientific">Powellomyces hirtus</name>
    <dbReference type="NCBI Taxonomy" id="109895"/>
    <lineage>
        <taxon>Eukaryota</taxon>
        <taxon>Fungi</taxon>
        <taxon>Fungi incertae sedis</taxon>
        <taxon>Chytridiomycota</taxon>
        <taxon>Chytridiomycota incertae sedis</taxon>
        <taxon>Chytridiomycetes</taxon>
        <taxon>Spizellomycetales</taxon>
        <taxon>Powellomycetaceae</taxon>
        <taxon>Powellomyces</taxon>
    </lineage>
</organism>
<dbReference type="InterPro" id="IPR013103">
    <property type="entry name" value="RVT_2"/>
</dbReference>
<feature type="domain" description="Retroviral polymerase SH3-like" evidence="2">
    <location>
        <begin position="62"/>
        <end position="121"/>
    </location>
</feature>
<dbReference type="PANTHER" id="PTHR11439">
    <property type="entry name" value="GAG-POL-RELATED RETROTRANSPOSON"/>
    <property type="match status" value="1"/>
</dbReference>
<keyword evidence="3" id="KW-0548">Nucleotidyltransferase</keyword>
<dbReference type="Proteomes" id="UP000318582">
    <property type="component" value="Unassembled WGS sequence"/>
</dbReference>
<dbReference type="InterPro" id="IPR057670">
    <property type="entry name" value="SH3_retrovirus"/>
</dbReference>
<dbReference type="EMBL" id="QEAQ01000055">
    <property type="protein sequence ID" value="TPX57259.1"/>
    <property type="molecule type" value="Genomic_DNA"/>
</dbReference>
<comment type="caution">
    <text evidence="3">The sequence shown here is derived from an EMBL/GenBank/DDBJ whole genome shotgun (WGS) entry which is preliminary data.</text>
</comment>
<dbReference type="Pfam" id="PF25597">
    <property type="entry name" value="SH3_retrovirus"/>
    <property type="match status" value="1"/>
</dbReference>
<keyword evidence="3" id="KW-0808">Transferase</keyword>
<dbReference type="SUPFAM" id="SSF56672">
    <property type="entry name" value="DNA/RNA polymerases"/>
    <property type="match status" value="1"/>
</dbReference>
<gene>
    <name evidence="3" type="ORF">PhCBS80983_g03946</name>
</gene>
<reference evidence="3 4" key="1">
    <citation type="journal article" date="2019" name="Sci. Rep.">
        <title>Comparative genomics of chytrid fungi reveal insights into the obligate biotrophic and pathogenic lifestyle of Synchytrium endobioticum.</title>
        <authorList>
            <person name="van de Vossenberg B.T.L.H."/>
            <person name="Warris S."/>
            <person name="Nguyen H.D.T."/>
            <person name="van Gent-Pelzer M.P.E."/>
            <person name="Joly D.L."/>
            <person name="van de Geest H.C."/>
            <person name="Bonants P.J.M."/>
            <person name="Smith D.S."/>
            <person name="Levesque C.A."/>
            <person name="van der Lee T.A.J."/>
        </authorList>
    </citation>
    <scope>NUCLEOTIDE SEQUENCE [LARGE SCALE GENOMIC DNA]</scope>
    <source>
        <strain evidence="3 4">CBS 809.83</strain>
    </source>
</reference>
<dbReference type="CDD" id="cd09272">
    <property type="entry name" value="RNase_HI_RT_Ty1"/>
    <property type="match status" value="1"/>
</dbReference>
<evidence type="ECO:0000313" key="3">
    <source>
        <dbReference type="EMBL" id="TPX57259.1"/>
    </source>
</evidence>
<evidence type="ECO:0000259" key="1">
    <source>
        <dbReference type="Pfam" id="PF07727"/>
    </source>
</evidence>
<name>A0A507DZK9_9FUNG</name>
<keyword evidence="4" id="KW-1185">Reference proteome</keyword>
<dbReference type="STRING" id="109895.A0A507DZK9"/>